<dbReference type="RefSeq" id="XP_070901549.1">
    <property type="nucleotide sequence ID" value="XM_071048966.1"/>
</dbReference>
<feature type="region of interest" description="Disordered" evidence="1">
    <location>
        <begin position="24"/>
        <end position="47"/>
    </location>
</feature>
<dbReference type="Proteomes" id="UP001610444">
    <property type="component" value="Unassembled WGS sequence"/>
</dbReference>
<reference evidence="2 3" key="1">
    <citation type="submission" date="2024-07" db="EMBL/GenBank/DDBJ databases">
        <title>Section-level genome sequencing and comparative genomics of Aspergillus sections Usti and Cavernicolus.</title>
        <authorList>
            <consortium name="Lawrence Berkeley National Laboratory"/>
            <person name="Nybo J.L."/>
            <person name="Vesth T.C."/>
            <person name="Theobald S."/>
            <person name="Frisvad J.C."/>
            <person name="Larsen T.O."/>
            <person name="Kjaerboelling I."/>
            <person name="Rothschild-Mancinelli K."/>
            <person name="Lyhne E.K."/>
            <person name="Kogle M.E."/>
            <person name="Barry K."/>
            <person name="Clum A."/>
            <person name="Na H."/>
            <person name="Ledsgaard L."/>
            <person name="Lin J."/>
            <person name="Lipzen A."/>
            <person name="Kuo A."/>
            <person name="Riley R."/>
            <person name="Mondo S."/>
            <person name="LaButti K."/>
            <person name="Haridas S."/>
            <person name="Pangalinan J."/>
            <person name="Salamov A.A."/>
            <person name="Simmons B.A."/>
            <person name="Magnuson J.K."/>
            <person name="Chen J."/>
            <person name="Drula E."/>
            <person name="Henrissat B."/>
            <person name="Wiebenga A."/>
            <person name="Lubbers R.J."/>
            <person name="Gomes A.C."/>
            <person name="Macurrencykelacurrency M.R."/>
            <person name="Stajich J."/>
            <person name="Grigoriev I.V."/>
            <person name="Mortensen U.H."/>
            <person name="De vries R.P."/>
            <person name="Baker S.E."/>
            <person name="Andersen M.R."/>
        </authorList>
    </citation>
    <scope>NUCLEOTIDE SEQUENCE [LARGE SCALE GENOMIC DNA]</scope>
    <source>
        <strain evidence="2 3">CBS 756.74</strain>
    </source>
</reference>
<protein>
    <recommendedName>
        <fullName evidence="4">Secreted protein</fullName>
    </recommendedName>
</protein>
<sequence>MGLLVSQCFSSTSWTRICLSVSHPSSYTDPPHSSADSSRHVTGQQNNHNGDGILLLNRLYSFHHRTYMLHFTRGSQHYRFENVRSTAKVEVHLPLSCPNHM</sequence>
<comment type="caution">
    <text evidence="2">The sequence shown here is derived from an EMBL/GenBank/DDBJ whole genome shotgun (WGS) entry which is preliminary data.</text>
</comment>
<keyword evidence="3" id="KW-1185">Reference proteome</keyword>
<proteinExistence type="predicted"/>
<dbReference type="EMBL" id="JBFXLR010000011">
    <property type="protein sequence ID" value="KAL2854685.1"/>
    <property type="molecule type" value="Genomic_DNA"/>
</dbReference>
<feature type="compositionally biased region" description="Polar residues" evidence="1">
    <location>
        <begin position="34"/>
        <end position="47"/>
    </location>
</feature>
<name>A0ABR4KQY3_9EURO</name>
<gene>
    <name evidence="2" type="ORF">BJX68DRAFT_31793</name>
</gene>
<dbReference type="GeneID" id="98164130"/>
<evidence type="ECO:0000313" key="3">
    <source>
        <dbReference type="Proteomes" id="UP001610444"/>
    </source>
</evidence>
<evidence type="ECO:0000256" key="1">
    <source>
        <dbReference type="SAM" id="MobiDB-lite"/>
    </source>
</evidence>
<accession>A0ABR4KQY3</accession>
<organism evidence="2 3">
    <name type="scientific">Aspergillus pseudodeflectus</name>
    <dbReference type="NCBI Taxonomy" id="176178"/>
    <lineage>
        <taxon>Eukaryota</taxon>
        <taxon>Fungi</taxon>
        <taxon>Dikarya</taxon>
        <taxon>Ascomycota</taxon>
        <taxon>Pezizomycotina</taxon>
        <taxon>Eurotiomycetes</taxon>
        <taxon>Eurotiomycetidae</taxon>
        <taxon>Eurotiales</taxon>
        <taxon>Aspergillaceae</taxon>
        <taxon>Aspergillus</taxon>
        <taxon>Aspergillus subgen. Nidulantes</taxon>
    </lineage>
</organism>
<evidence type="ECO:0008006" key="4">
    <source>
        <dbReference type="Google" id="ProtNLM"/>
    </source>
</evidence>
<evidence type="ECO:0000313" key="2">
    <source>
        <dbReference type="EMBL" id="KAL2854685.1"/>
    </source>
</evidence>